<reference evidence="4 5" key="1">
    <citation type="submission" date="2016-06" db="EMBL/GenBank/DDBJ databases">
        <title>Complete genome sequences of Bordetella bronchialis and Bordetella flabilis.</title>
        <authorList>
            <person name="LiPuma J.J."/>
            <person name="Spilker T."/>
        </authorList>
    </citation>
    <scope>NUCLEOTIDE SEQUENCE [LARGE SCALE GENOMIC DNA]</scope>
    <source>
        <strain evidence="4 5">AU10664</strain>
    </source>
</reference>
<dbReference type="Pfam" id="PF00483">
    <property type="entry name" value="NTP_transferase"/>
    <property type="match status" value="1"/>
</dbReference>
<sequence>MQAMILAAGRGERMRPLTDSMPKPLLPVGGKPLIVWHIERLVAAGMPDIVINHAWLGDRLEAALGDGSRYGARLRYSREGSALETAGGIAHALPLLGGHPFLVINGDVWCDWDPAGAAAMARQIDGRPTLAWLLLVENPDHHRAGDFHLMGDGALAQDGGERLTFSGIGIYHPALFGGIGPGAPARLAPLLRDAIGRHAVRGERHAGRWVDVGTPERLAALDASLGPASGN</sequence>
<keyword evidence="1 4" id="KW-0808">Transferase</keyword>
<dbReference type="InterPro" id="IPR029044">
    <property type="entry name" value="Nucleotide-diphossugar_trans"/>
</dbReference>
<evidence type="ECO:0000256" key="2">
    <source>
        <dbReference type="ARBA" id="ARBA00022695"/>
    </source>
</evidence>
<dbReference type="OrthoDB" id="9788272at2"/>
<organism evidence="4 5">
    <name type="scientific">Bordetella flabilis</name>
    <dbReference type="NCBI Taxonomy" id="463014"/>
    <lineage>
        <taxon>Bacteria</taxon>
        <taxon>Pseudomonadati</taxon>
        <taxon>Pseudomonadota</taxon>
        <taxon>Betaproteobacteria</taxon>
        <taxon>Burkholderiales</taxon>
        <taxon>Alcaligenaceae</taxon>
        <taxon>Bordetella</taxon>
    </lineage>
</organism>
<dbReference type="InterPro" id="IPR005835">
    <property type="entry name" value="NTP_transferase_dom"/>
</dbReference>
<dbReference type="STRING" id="463014.BAU07_20355"/>
<dbReference type="KEGG" id="bfz:BAU07_20355"/>
<dbReference type="RefSeq" id="WP_066661669.1">
    <property type="nucleotide sequence ID" value="NZ_CBCSCL010000031.1"/>
</dbReference>
<dbReference type="AlphaFoldDB" id="A0A193GH62"/>
<accession>A0A193GH62</accession>
<feature type="domain" description="Nucleotidyl transferase" evidence="3">
    <location>
        <begin position="3"/>
        <end position="133"/>
    </location>
</feature>
<name>A0A193GH62_9BORD</name>
<protein>
    <submittedName>
        <fullName evidence="4">Mannose-1-phosphate guanylyltransferase</fullName>
    </submittedName>
</protein>
<evidence type="ECO:0000313" key="5">
    <source>
        <dbReference type="Proteomes" id="UP000091926"/>
    </source>
</evidence>
<gene>
    <name evidence="4" type="ORF">BAU07_20355</name>
</gene>
<dbReference type="PANTHER" id="PTHR43584:SF8">
    <property type="entry name" value="N-ACETYLMURAMATE ALPHA-1-PHOSPHATE URIDYLYLTRANSFERASE"/>
    <property type="match status" value="1"/>
</dbReference>
<dbReference type="Proteomes" id="UP000091926">
    <property type="component" value="Chromosome"/>
</dbReference>
<dbReference type="NCBIfam" id="NF045761">
    <property type="entry name" value="NAMPUrTaseMurU"/>
    <property type="match status" value="1"/>
</dbReference>
<evidence type="ECO:0000313" key="4">
    <source>
        <dbReference type="EMBL" id="ANN79160.1"/>
    </source>
</evidence>
<proteinExistence type="predicted"/>
<dbReference type="PANTHER" id="PTHR43584">
    <property type="entry name" value="NUCLEOTIDYL TRANSFERASE"/>
    <property type="match status" value="1"/>
</dbReference>
<keyword evidence="5" id="KW-1185">Reference proteome</keyword>
<dbReference type="InterPro" id="IPR054790">
    <property type="entry name" value="MurU"/>
</dbReference>
<evidence type="ECO:0000256" key="1">
    <source>
        <dbReference type="ARBA" id="ARBA00022679"/>
    </source>
</evidence>
<dbReference type="Gene3D" id="3.90.550.10">
    <property type="entry name" value="Spore Coat Polysaccharide Biosynthesis Protein SpsA, Chain A"/>
    <property type="match status" value="1"/>
</dbReference>
<dbReference type="CDD" id="cd06422">
    <property type="entry name" value="NTP_transferase_like_1"/>
    <property type="match status" value="1"/>
</dbReference>
<dbReference type="InterPro" id="IPR050065">
    <property type="entry name" value="GlmU-like"/>
</dbReference>
<evidence type="ECO:0000259" key="3">
    <source>
        <dbReference type="Pfam" id="PF00483"/>
    </source>
</evidence>
<dbReference type="SUPFAM" id="SSF53448">
    <property type="entry name" value="Nucleotide-diphospho-sugar transferases"/>
    <property type="match status" value="1"/>
</dbReference>
<keyword evidence="2 4" id="KW-0548">Nucleotidyltransferase</keyword>
<dbReference type="GO" id="GO:0016779">
    <property type="term" value="F:nucleotidyltransferase activity"/>
    <property type="evidence" value="ECO:0007669"/>
    <property type="project" value="UniProtKB-KW"/>
</dbReference>
<dbReference type="EMBL" id="CP016172">
    <property type="protein sequence ID" value="ANN79160.1"/>
    <property type="molecule type" value="Genomic_DNA"/>
</dbReference>